<reference evidence="2" key="1">
    <citation type="submission" date="2022-11" db="EMBL/GenBank/DDBJ databases">
        <authorList>
            <person name="Morgan W.R."/>
            <person name="Tartar A."/>
        </authorList>
    </citation>
    <scope>NUCLEOTIDE SEQUENCE</scope>
    <source>
        <strain evidence="2">ARSEF 373</strain>
    </source>
</reference>
<proteinExistence type="predicted"/>
<feature type="transmembrane region" description="Helical" evidence="1">
    <location>
        <begin position="12"/>
        <end position="33"/>
    </location>
</feature>
<sequence>MLNVTQAHVDLVGQTVCIPMSLTLNFALLQYLLTVYHSRWRELRVAILLCCAVIGFTVLIPAHIDDARALDYLSTISEVCISLTFLAQLSIFSRDVYRKMKMRTIFAILVLTDLLVLVGLVSCIAMFIELLTTNSEVVIDAVMLVVDRFVFWYVVFFRFYFIAMAHGGVRKLLETRKLEILAYLLFAMHEYPFLLIESATDLDLELLIQLTYRVIVIFCIALTIYDKFGRRTSLKQPKKDPGDKTTAMMQIPVDAGVSQKRCQPLLLLKAQVRTVIAGRNRVIAIAPSAVSQ</sequence>
<feature type="transmembrane region" description="Helical" evidence="1">
    <location>
        <begin position="206"/>
        <end position="225"/>
    </location>
</feature>
<feature type="transmembrane region" description="Helical" evidence="1">
    <location>
        <begin position="104"/>
        <end position="130"/>
    </location>
</feature>
<organism evidence="2 3">
    <name type="scientific">Lagenidium giganteum</name>
    <dbReference type="NCBI Taxonomy" id="4803"/>
    <lineage>
        <taxon>Eukaryota</taxon>
        <taxon>Sar</taxon>
        <taxon>Stramenopiles</taxon>
        <taxon>Oomycota</taxon>
        <taxon>Peronosporomycetes</taxon>
        <taxon>Pythiales</taxon>
        <taxon>Pythiaceae</taxon>
    </lineage>
</organism>
<dbReference type="EMBL" id="DAKRPA010000162">
    <property type="protein sequence ID" value="DAZ96621.1"/>
    <property type="molecule type" value="Genomic_DNA"/>
</dbReference>
<evidence type="ECO:0000313" key="3">
    <source>
        <dbReference type="Proteomes" id="UP001146120"/>
    </source>
</evidence>
<feature type="transmembrane region" description="Helical" evidence="1">
    <location>
        <begin position="70"/>
        <end position="92"/>
    </location>
</feature>
<accession>A0AAV2YT78</accession>
<name>A0AAV2YT78_9STRA</name>
<keyword evidence="1" id="KW-0472">Membrane</keyword>
<comment type="caution">
    <text evidence="2">The sequence shown here is derived from an EMBL/GenBank/DDBJ whole genome shotgun (WGS) entry which is preliminary data.</text>
</comment>
<gene>
    <name evidence="2" type="ORF">N0F65_000187</name>
</gene>
<evidence type="ECO:0000313" key="2">
    <source>
        <dbReference type="EMBL" id="DAZ96621.1"/>
    </source>
</evidence>
<feature type="transmembrane region" description="Helical" evidence="1">
    <location>
        <begin position="45"/>
        <end position="64"/>
    </location>
</feature>
<keyword evidence="3" id="KW-1185">Reference proteome</keyword>
<evidence type="ECO:0000256" key="1">
    <source>
        <dbReference type="SAM" id="Phobius"/>
    </source>
</evidence>
<keyword evidence="1" id="KW-0812">Transmembrane</keyword>
<keyword evidence="1" id="KW-1133">Transmembrane helix</keyword>
<feature type="transmembrane region" description="Helical" evidence="1">
    <location>
        <begin position="181"/>
        <end position="200"/>
    </location>
</feature>
<protein>
    <submittedName>
        <fullName evidence="2">Uncharacterized protein</fullName>
    </submittedName>
</protein>
<reference evidence="2" key="2">
    <citation type="journal article" date="2023" name="Microbiol Resour">
        <title>Decontamination and Annotation of the Draft Genome Sequence of the Oomycete Lagenidium giganteum ARSEF 373.</title>
        <authorList>
            <person name="Morgan W.R."/>
            <person name="Tartar A."/>
        </authorList>
    </citation>
    <scope>NUCLEOTIDE SEQUENCE</scope>
    <source>
        <strain evidence="2">ARSEF 373</strain>
    </source>
</reference>
<dbReference type="AlphaFoldDB" id="A0AAV2YT78"/>
<dbReference type="Proteomes" id="UP001146120">
    <property type="component" value="Unassembled WGS sequence"/>
</dbReference>